<dbReference type="Pfam" id="PF00067">
    <property type="entry name" value="p450"/>
    <property type="match status" value="1"/>
</dbReference>
<evidence type="ECO:0000256" key="2">
    <source>
        <dbReference type="ARBA" id="ARBA00010617"/>
    </source>
</evidence>
<keyword evidence="8" id="KW-1133">Transmembrane helix</keyword>
<comment type="similarity">
    <text evidence="2">Belongs to the cytochrome P450 family.</text>
</comment>
<dbReference type="EMBL" id="BAAFSV010000004">
    <property type="protein sequence ID" value="GAB1318171.1"/>
    <property type="molecule type" value="Genomic_DNA"/>
</dbReference>
<evidence type="ECO:0000313" key="9">
    <source>
        <dbReference type="EMBL" id="GAB1318171.1"/>
    </source>
</evidence>
<reference evidence="9 10" key="1">
    <citation type="submission" date="2024-09" db="EMBL/GenBank/DDBJ databases">
        <title>Itraconazole resistance in Madurella fahalii resulting from another homologue of gene encoding cytochrome P450 14-alpha sterol demethylase (CYP51).</title>
        <authorList>
            <person name="Yoshioka I."/>
            <person name="Fahal A.H."/>
            <person name="Kaneko S."/>
            <person name="Yaguchi T."/>
        </authorList>
    </citation>
    <scope>NUCLEOTIDE SEQUENCE [LARGE SCALE GENOMIC DNA]</scope>
    <source>
        <strain evidence="9 10">IFM 68171</strain>
    </source>
</reference>
<dbReference type="InterPro" id="IPR050121">
    <property type="entry name" value="Cytochrome_P450_monoxygenase"/>
</dbReference>
<keyword evidence="5" id="KW-0560">Oxidoreductase</keyword>
<dbReference type="InterPro" id="IPR001128">
    <property type="entry name" value="Cyt_P450"/>
</dbReference>
<evidence type="ECO:0000313" key="10">
    <source>
        <dbReference type="Proteomes" id="UP001628179"/>
    </source>
</evidence>
<dbReference type="CDD" id="cd11060">
    <property type="entry name" value="CYP57A1-like"/>
    <property type="match status" value="1"/>
</dbReference>
<evidence type="ECO:0000256" key="1">
    <source>
        <dbReference type="ARBA" id="ARBA00001971"/>
    </source>
</evidence>
<dbReference type="RefSeq" id="XP_070919902.1">
    <property type="nucleotide sequence ID" value="XM_071063801.1"/>
</dbReference>
<dbReference type="InterPro" id="IPR036396">
    <property type="entry name" value="Cyt_P450_sf"/>
</dbReference>
<evidence type="ECO:0000256" key="8">
    <source>
        <dbReference type="SAM" id="Phobius"/>
    </source>
</evidence>
<dbReference type="PRINTS" id="PR00463">
    <property type="entry name" value="EP450I"/>
</dbReference>
<name>A0ABQ0GKB9_9PEZI</name>
<dbReference type="PANTHER" id="PTHR24305">
    <property type="entry name" value="CYTOCHROME P450"/>
    <property type="match status" value="1"/>
</dbReference>
<keyword evidence="3" id="KW-0349">Heme</keyword>
<dbReference type="Proteomes" id="UP001628179">
    <property type="component" value="Unassembled WGS sequence"/>
</dbReference>
<dbReference type="InterPro" id="IPR002401">
    <property type="entry name" value="Cyt_P450_E_grp-I"/>
</dbReference>
<evidence type="ECO:0000256" key="5">
    <source>
        <dbReference type="ARBA" id="ARBA00023002"/>
    </source>
</evidence>
<comment type="caution">
    <text evidence="9">The sequence shown here is derived from an EMBL/GenBank/DDBJ whole genome shotgun (WGS) entry which is preliminary data.</text>
</comment>
<comment type="cofactor">
    <cofactor evidence="1">
        <name>heme</name>
        <dbReference type="ChEBI" id="CHEBI:30413"/>
    </cofactor>
</comment>
<keyword evidence="10" id="KW-1185">Reference proteome</keyword>
<keyword evidence="8" id="KW-0812">Transmembrane</keyword>
<dbReference type="PANTHER" id="PTHR24305:SF77">
    <property type="entry name" value="CYTOCHROME P450 MONOOXYGENASE"/>
    <property type="match status" value="1"/>
</dbReference>
<sequence length="518" mass="58991">MTTISSTISPNFLTTLPIWGWVATLFILWYVTSAIATWYRLRHVPGPFLARFSYLWTAYYIARGRVWSTYINLNKYGPVVRVGPNHIVTSDPDALRRIAVARSKYVKDDWYKGARFHPEYENIGTIIDNDMHDRAKAKTTSGYSGRENGAGFEPAIDEQIARLKDLIRRKYLSVGDGELKRVELSMLMRYLTLDVITRLAYSKPFGYLDAGTDVYGFIKESDQSVKVISFFLEQPMIRPFMYSNWGLATFGPQVTAKEGIGKVMGVVRQIVSERFQNGAKHKDMIGGFIRNGMTQQEVEGEAMLQLFAGSETTANALSAALIYLSTTPHAYIRLKQEIRHAVESGHVDAEKPITFEQAQGLPYLQAVIWESLRIRNPVNQGHYKLVPPGGDTFHGIYLPAGTAIGHNTMAMTRSQAIFGKDADVYRPERFFRTPYRPGMKRGEVEMDTERIKALDIVFGGGRWMCSGKQVAMYELNKVLFELLRGFDFQPVDPKNMWDEEHYITPKYKNMWVRISDAD</sequence>
<evidence type="ECO:0000256" key="3">
    <source>
        <dbReference type="ARBA" id="ARBA00022617"/>
    </source>
</evidence>
<dbReference type="GeneID" id="98179124"/>
<protein>
    <submittedName>
        <fullName evidence="9">Pisatin demethylase</fullName>
    </submittedName>
</protein>
<gene>
    <name evidence="9" type="ORF">MFIFM68171_08381</name>
</gene>
<feature type="transmembrane region" description="Helical" evidence="8">
    <location>
        <begin position="18"/>
        <end position="41"/>
    </location>
</feature>
<dbReference type="Gene3D" id="1.10.630.10">
    <property type="entry name" value="Cytochrome P450"/>
    <property type="match status" value="1"/>
</dbReference>
<keyword evidence="8" id="KW-0472">Membrane</keyword>
<evidence type="ECO:0000256" key="4">
    <source>
        <dbReference type="ARBA" id="ARBA00022723"/>
    </source>
</evidence>
<accession>A0ABQ0GKB9</accession>
<keyword evidence="4" id="KW-0479">Metal-binding</keyword>
<keyword evidence="7" id="KW-0503">Monooxygenase</keyword>
<proteinExistence type="inferred from homology"/>
<dbReference type="PRINTS" id="PR00385">
    <property type="entry name" value="P450"/>
</dbReference>
<keyword evidence="6" id="KW-0408">Iron</keyword>
<evidence type="ECO:0000256" key="6">
    <source>
        <dbReference type="ARBA" id="ARBA00023004"/>
    </source>
</evidence>
<dbReference type="SUPFAM" id="SSF48264">
    <property type="entry name" value="Cytochrome P450"/>
    <property type="match status" value="1"/>
</dbReference>
<evidence type="ECO:0000256" key="7">
    <source>
        <dbReference type="ARBA" id="ARBA00023033"/>
    </source>
</evidence>
<organism evidence="9 10">
    <name type="scientific">Madurella fahalii</name>
    <dbReference type="NCBI Taxonomy" id="1157608"/>
    <lineage>
        <taxon>Eukaryota</taxon>
        <taxon>Fungi</taxon>
        <taxon>Dikarya</taxon>
        <taxon>Ascomycota</taxon>
        <taxon>Pezizomycotina</taxon>
        <taxon>Sordariomycetes</taxon>
        <taxon>Sordariomycetidae</taxon>
        <taxon>Sordariales</taxon>
        <taxon>Sordariales incertae sedis</taxon>
        <taxon>Madurella</taxon>
    </lineage>
</organism>